<protein>
    <recommendedName>
        <fullName evidence="2">FAD dependent oxidoreductase domain-containing protein</fullName>
    </recommendedName>
</protein>
<keyword evidence="1" id="KW-1133">Transmembrane helix</keyword>
<dbReference type="GO" id="GO:0050660">
    <property type="term" value="F:flavin adenine dinucleotide binding"/>
    <property type="evidence" value="ECO:0007669"/>
    <property type="project" value="InterPro"/>
</dbReference>
<evidence type="ECO:0000259" key="2">
    <source>
        <dbReference type="Pfam" id="PF01266"/>
    </source>
</evidence>
<dbReference type="EMBL" id="CAJVCH010131204">
    <property type="protein sequence ID" value="CAG7726133.1"/>
    <property type="molecule type" value="Genomic_DNA"/>
</dbReference>
<name>A0A8J2JY76_9HEXA</name>
<keyword evidence="1" id="KW-0472">Membrane</keyword>
<gene>
    <name evidence="3" type="ORF">AFUS01_LOCUS15060</name>
</gene>
<proteinExistence type="predicted"/>
<dbReference type="OrthoDB" id="269227at2759"/>
<dbReference type="Proteomes" id="UP000708208">
    <property type="component" value="Unassembled WGS sequence"/>
</dbReference>
<dbReference type="InterPro" id="IPR006076">
    <property type="entry name" value="FAD-dep_OxRdtase"/>
</dbReference>
<accession>A0A8J2JY76</accession>
<feature type="transmembrane region" description="Helical" evidence="1">
    <location>
        <begin position="5"/>
        <end position="23"/>
    </location>
</feature>
<dbReference type="AlphaFoldDB" id="A0A8J2JY76"/>
<evidence type="ECO:0000313" key="4">
    <source>
        <dbReference type="Proteomes" id="UP000708208"/>
    </source>
</evidence>
<dbReference type="GO" id="GO:0016491">
    <property type="term" value="F:oxidoreductase activity"/>
    <property type="evidence" value="ECO:0007669"/>
    <property type="project" value="TreeGrafter"/>
</dbReference>
<evidence type="ECO:0000313" key="3">
    <source>
        <dbReference type="EMBL" id="CAG7726133.1"/>
    </source>
</evidence>
<feature type="domain" description="FAD dependent oxidoreductase" evidence="2">
    <location>
        <begin position="44"/>
        <end position="80"/>
    </location>
</feature>
<dbReference type="InterPro" id="IPR012132">
    <property type="entry name" value="GMC_OxRdtase"/>
</dbReference>
<dbReference type="PANTHER" id="PTHR11552">
    <property type="entry name" value="GLUCOSE-METHANOL-CHOLINE GMC OXIDOREDUCTASE"/>
    <property type="match status" value="1"/>
</dbReference>
<comment type="caution">
    <text evidence="3">The sequence shown here is derived from an EMBL/GenBank/DDBJ whole genome shotgun (WGS) entry which is preliminary data.</text>
</comment>
<sequence length="116" mass="13214">MWRTIFMGCFFYTGPLLFLLHGLTDYYTDYWWSLWDNEPSNVYDFIIIGAGSAGATIAYRLSKHHRVLLVEAGGHPFSSSKVPGIALDLTGYPHWDWMHKTIPQKHAGLGLKNNVI</sequence>
<evidence type="ECO:0000256" key="1">
    <source>
        <dbReference type="SAM" id="Phobius"/>
    </source>
</evidence>
<reference evidence="3" key="1">
    <citation type="submission" date="2021-06" db="EMBL/GenBank/DDBJ databases">
        <authorList>
            <person name="Hodson N. C."/>
            <person name="Mongue J. A."/>
            <person name="Jaron S. K."/>
        </authorList>
    </citation>
    <scope>NUCLEOTIDE SEQUENCE</scope>
</reference>
<keyword evidence="1" id="KW-0812">Transmembrane</keyword>
<feature type="transmembrane region" description="Helical" evidence="1">
    <location>
        <begin position="43"/>
        <end position="61"/>
    </location>
</feature>
<dbReference type="Pfam" id="PF01266">
    <property type="entry name" value="DAO"/>
    <property type="match status" value="1"/>
</dbReference>
<keyword evidence="4" id="KW-1185">Reference proteome</keyword>
<dbReference type="PANTHER" id="PTHR11552:SF147">
    <property type="entry name" value="CHOLINE DEHYDROGENASE, MITOCHONDRIAL"/>
    <property type="match status" value="1"/>
</dbReference>
<organism evidence="3 4">
    <name type="scientific">Allacma fusca</name>
    <dbReference type="NCBI Taxonomy" id="39272"/>
    <lineage>
        <taxon>Eukaryota</taxon>
        <taxon>Metazoa</taxon>
        <taxon>Ecdysozoa</taxon>
        <taxon>Arthropoda</taxon>
        <taxon>Hexapoda</taxon>
        <taxon>Collembola</taxon>
        <taxon>Symphypleona</taxon>
        <taxon>Sminthuridae</taxon>
        <taxon>Allacma</taxon>
    </lineage>
</organism>